<protein>
    <submittedName>
        <fullName evidence="2">Uncharacterized protein</fullName>
    </submittedName>
</protein>
<evidence type="ECO:0000256" key="1">
    <source>
        <dbReference type="SAM" id="Phobius"/>
    </source>
</evidence>
<keyword evidence="3" id="KW-1185">Reference proteome</keyword>
<keyword evidence="1" id="KW-0472">Membrane</keyword>
<feature type="transmembrane region" description="Helical" evidence="1">
    <location>
        <begin position="58"/>
        <end position="79"/>
    </location>
</feature>
<organism evidence="2 3">
    <name type="scientific">Gossypium mustelinum</name>
    <name type="common">Cotton</name>
    <name type="synonym">Gossypium caicoense</name>
    <dbReference type="NCBI Taxonomy" id="34275"/>
    <lineage>
        <taxon>Eukaryota</taxon>
        <taxon>Viridiplantae</taxon>
        <taxon>Streptophyta</taxon>
        <taxon>Embryophyta</taxon>
        <taxon>Tracheophyta</taxon>
        <taxon>Spermatophyta</taxon>
        <taxon>Magnoliopsida</taxon>
        <taxon>eudicotyledons</taxon>
        <taxon>Gunneridae</taxon>
        <taxon>Pentapetalae</taxon>
        <taxon>rosids</taxon>
        <taxon>malvids</taxon>
        <taxon>Malvales</taxon>
        <taxon>Malvaceae</taxon>
        <taxon>Malvoideae</taxon>
        <taxon>Gossypium</taxon>
    </lineage>
</organism>
<keyword evidence="1" id="KW-0812">Transmembrane</keyword>
<dbReference type="Proteomes" id="UP000323597">
    <property type="component" value="Chromosome D07"/>
</dbReference>
<keyword evidence="1" id="KW-1133">Transmembrane helix</keyword>
<dbReference type="AlphaFoldDB" id="A0A5D2U966"/>
<gene>
    <name evidence="2" type="ORF">E1A91_D07G172400v1</name>
</gene>
<dbReference type="EMBL" id="CM017655">
    <property type="protein sequence ID" value="TYI74039.1"/>
    <property type="molecule type" value="Genomic_DNA"/>
</dbReference>
<reference evidence="2 3" key="1">
    <citation type="submission" date="2019-07" db="EMBL/GenBank/DDBJ databases">
        <title>WGS assembly of Gossypium mustelinum.</title>
        <authorList>
            <person name="Chen Z.J."/>
            <person name="Sreedasyam A."/>
            <person name="Ando A."/>
            <person name="Song Q."/>
            <person name="De L."/>
            <person name="Hulse-Kemp A."/>
            <person name="Ding M."/>
            <person name="Ye W."/>
            <person name="Kirkbride R."/>
            <person name="Jenkins J."/>
            <person name="Plott C."/>
            <person name="Lovell J."/>
            <person name="Lin Y.-M."/>
            <person name="Vaughn R."/>
            <person name="Liu B."/>
            <person name="Li W."/>
            <person name="Simpson S."/>
            <person name="Scheffler B."/>
            <person name="Saski C."/>
            <person name="Grover C."/>
            <person name="Hu G."/>
            <person name="Conover J."/>
            <person name="Carlson J."/>
            <person name="Shu S."/>
            <person name="Boston L."/>
            <person name="Williams M."/>
            <person name="Peterson D."/>
            <person name="Mcgee K."/>
            <person name="Jones D."/>
            <person name="Wendel J."/>
            <person name="Stelly D."/>
            <person name="Grimwood J."/>
            <person name="Schmutz J."/>
        </authorList>
    </citation>
    <scope>NUCLEOTIDE SEQUENCE [LARGE SCALE GENOMIC DNA]</scope>
    <source>
        <strain evidence="2">1408120.09</strain>
    </source>
</reference>
<sequence length="120" mass="13257">MSIHWLLLNGFPALKLKIRSIRVEGRLDEKVLPSSVKSDVSSDMEIDKQATVTLGKEFYLGGVVGAALIMAGLYLVILGKSEESKYLSKNEPIYSVSENNDMESTFIRPLLGNKLQNLGK</sequence>
<accession>A0A5D2U966</accession>
<proteinExistence type="predicted"/>
<evidence type="ECO:0000313" key="2">
    <source>
        <dbReference type="EMBL" id="TYI74039.1"/>
    </source>
</evidence>
<name>A0A5D2U966_GOSMU</name>
<evidence type="ECO:0000313" key="3">
    <source>
        <dbReference type="Proteomes" id="UP000323597"/>
    </source>
</evidence>